<protein>
    <submittedName>
        <fullName evidence="3">SRPBCC family protein</fullName>
    </submittedName>
</protein>
<dbReference type="InterPro" id="IPR023393">
    <property type="entry name" value="START-like_dom_sf"/>
</dbReference>
<dbReference type="RefSeq" id="WP_143417759.1">
    <property type="nucleotide sequence ID" value="NZ_VJXR01000013.1"/>
</dbReference>
<dbReference type="EMBL" id="VJXR01000013">
    <property type="protein sequence ID" value="TRW46125.1"/>
    <property type="molecule type" value="Genomic_DNA"/>
</dbReference>
<dbReference type="SUPFAM" id="SSF55961">
    <property type="entry name" value="Bet v1-like"/>
    <property type="match status" value="1"/>
</dbReference>
<organism evidence="3 4">
    <name type="scientific">Georgenia yuyongxinii</name>
    <dbReference type="NCBI Taxonomy" id="2589797"/>
    <lineage>
        <taxon>Bacteria</taxon>
        <taxon>Bacillati</taxon>
        <taxon>Actinomycetota</taxon>
        <taxon>Actinomycetes</taxon>
        <taxon>Micrococcales</taxon>
        <taxon>Bogoriellaceae</taxon>
        <taxon>Georgenia</taxon>
    </lineage>
</organism>
<comment type="caution">
    <text evidence="3">The sequence shown here is derived from an EMBL/GenBank/DDBJ whole genome shotgun (WGS) entry which is preliminary data.</text>
</comment>
<comment type="similarity">
    <text evidence="1">Belongs to the AHA1 family.</text>
</comment>
<dbReference type="InterPro" id="IPR013538">
    <property type="entry name" value="ASHA1/2-like_C"/>
</dbReference>
<proteinExistence type="inferred from homology"/>
<dbReference type="Pfam" id="PF08327">
    <property type="entry name" value="AHSA1"/>
    <property type="match status" value="1"/>
</dbReference>
<keyword evidence="4" id="KW-1185">Reference proteome</keyword>
<feature type="domain" description="Activator of Hsp90 ATPase homologue 1/2-like C-terminal" evidence="2">
    <location>
        <begin position="35"/>
        <end position="138"/>
    </location>
</feature>
<evidence type="ECO:0000313" key="4">
    <source>
        <dbReference type="Proteomes" id="UP000318693"/>
    </source>
</evidence>
<accession>A0A552WTW2</accession>
<dbReference type="Proteomes" id="UP000318693">
    <property type="component" value="Unassembled WGS sequence"/>
</dbReference>
<dbReference type="CDD" id="cd08899">
    <property type="entry name" value="SRPBCC_CalC_Aha1-like_6"/>
    <property type="match status" value="1"/>
</dbReference>
<dbReference type="AlphaFoldDB" id="A0A552WTW2"/>
<dbReference type="Gene3D" id="3.30.530.20">
    <property type="match status" value="1"/>
</dbReference>
<name>A0A552WTW2_9MICO</name>
<evidence type="ECO:0000259" key="2">
    <source>
        <dbReference type="Pfam" id="PF08327"/>
    </source>
</evidence>
<evidence type="ECO:0000256" key="1">
    <source>
        <dbReference type="ARBA" id="ARBA00006817"/>
    </source>
</evidence>
<sequence>MRAADFQAGPLAEVSSRAEADGRWTLTLVRDLPHRPEPVWAVLTEPARLGAWAPYTADRNLAATGPATLTMVDGQTPADQPATVTRADAPHVLAHTWGEDSVRWELAPTPSGTRLTLAHTVEGPQWLAQVAAGWHLCLVVAARLLDGDPIPPIVGRAATDYGWEGLRDAYAARLGTGHDGTAAG</sequence>
<evidence type="ECO:0000313" key="3">
    <source>
        <dbReference type="EMBL" id="TRW46125.1"/>
    </source>
</evidence>
<reference evidence="3 4" key="1">
    <citation type="submission" date="2019-07" db="EMBL/GenBank/DDBJ databases">
        <title>Georgenia wutianyii sp. nov. and Georgenia *** sp. nov. isolated from plateau pika (Ochotona curzoniae) in the Qinghai-Tibet plateau of China.</title>
        <authorList>
            <person name="Tian Z."/>
        </authorList>
    </citation>
    <scope>NUCLEOTIDE SEQUENCE [LARGE SCALE GENOMIC DNA]</scope>
    <source>
        <strain evidence="3 4">Z446</strain>
    </source>
</reference>
<gene>
    <name evidence="3" type="ORF">FJ693_06715</name>
</gene>